<protein>
    <submittedName>
        <fullName evidence="2">Uncharacterized protein</fullName>
    </submittedName>
</protein>
<keyword evidence="3" id="KW-1185">Reference proteome</keyword>
<accession>A0ABP1S142</accession>
<keyword evidence="1" id="KW-0472">Membrane</keyword>
<evidence type="ECO:0000313" key="3">
    <source>
        <dbReference type="Proteomes" id="UP001642540"/>
    </source>
</evidence>
<keyword evidence="1" id="KW-0812">Transmembrane</keyword>
<evidence type="ECO:0000313" key="2">
    <source>
        <dbReference type="EMBL" id="CAL8141069.1"/>
    </source>
</evidence>
<organism evidence="2 3">
    <name type="scientific">Orchesella dallaii</name>
    <dbReference type="NCBI Taxonomy" id="48710"/>
    <lineage>
        <taxon>Eukaryota</taxon>
        <taxon>Metazoa</taxon>
        <taxon>Ecdysozoa</taxon>
        <taxon>Arthropoda</taxon>
        <taxon>Hexapoda</taxon>
        <taxon>Collembola</taxon>
        <taxon>Entomobryomorpha</taxon>
        <taxon>Entomobryoidea</taxon>
        <taxon>Orchesellidae</taxon>
        <taxon>Orchesellinae</taxon>
        <taxon>Orchesella</taxon>
    </lineage>
</organism>
<proteinExistence type="predicted"/>
<reference evidence="2 3" key="1">
    <citation type="submission" date="2024-08" db="EMBL/GenBank/DDBJ databases">
        <authorList>
            <person name="Cucini C."/>
            <person name="Frati F."/>
        </authorList>
    </citation>
    <scope>NUCLEOTIDE SEQUENCE [LARGE SCALE GENOMIC DNA]</scope>
</reference>
<keyword evidence="1" id="KW-1133">Transmembrane helix</keyword>
<sequence>MEYLKMLLLYCSLSMGQSYLHLRDAINCLEKERLFPDDVPSQDFTLTEGYLELRASGQAFYAPGKGDRKRKKIRNILVVLIPLIISILLHTYSFITKIRIEVIKV</sequence>
<dbReference type="Proteomes" id="UP001642540">
    <property type="component" value="Unassembled WGS sequence"/>
</dbReference>
<feature type="transmembrane region" description="Helical" evidence="1">
    <location>
        <begin position="75"/>
        <end position="95"/>
    </location>
</feature>
<gene>
    <name evidence="2" type="ORF">ODALV1_LOCUS28559</name>
</gene>
<dbReference type="EMBL" id="CAXLJM020000144">
    <property type="protein sequence ID" value="CAL8141069.1"/>
    <property type="molecule type" value="Genomic_DNA"/>
</dbReference>
<comment type="caution">
    <text evidence="2">The sequence shown here is derived from an EMBL/GenBank/DDBJ whole genome shotgun (WGS) entry which is preliminary data.</text>
</comment>
<evidence type="ECO:0000256" key="1">
    <source>
        <dbReference type="SAM" id="Phobius"/>
    </source>
</evidence>
<name>A0ABP1S142_9HEXA</name>